<evidence type="ECO:0000256" key="4">
    <source>
        <dbReference type="ARBA" id="ARBA00022927"/>
    </source>
</evidence>
<evidence type="ECO:0000256" key="3">
    <source>
        <dbReference type="ARBA" id="ARBA00022824"/>
    </source>
</evidence>
<evidence type="ECO:0000256" key="1">
    <source>
        <dbReference type="ARBA" id="ARBA00004240"/>
    </source>
</evidence>
<feature type="region of interest" description="Disordered" evidence="5">
    <location>
        <begin position="2394"/>
        <end position="2498"/>
    </location>
</feature>
<evidence type="ECO:0000313" key="7">
    <source>
        <dbReference type="EMBL" id="GAQ81483.1"/>
    </source>
</evidence>
<feature type="compositionally biased region" description="Polar residues" evidence="5">
    <location>
        <begin position="342"/>
        <end position="351"/>
    </location>
</feature>
<feature type="domain" description="Sec39" evidence="6">
    <location>
        <begin position="637"/>
        <end position="769"/>
    </location>
</feature>
<keyword evidence="2" id="KW-0813">Transport</keyword>
<sequence length="2809" mass="298989">MAADARLLYEIFEHTELAQDGGEESQTIWWPIQSSSGTAVALVRDATASIFTEEDNFERSQGSFQASSALGPARGAPVIRATHASWTPAGVEPERLAVAFSSGFVHILNRGGKEEAELTRPEWVKAGGLAGAVLRGGQDGARGTAPAKAKGPELLALGKEAILWRTPFEAASPATGQLSSLTSEYYRPQIDMREQHPKGAFCLAYCASQSTATVLGPGCFTDASGQSVPFSVSVWHLTSSAPFHRLLFSAGAVKPSRFETLRRPAWAQIPALPKALCSPDGCQVSTLDSSKSLRVLNLGPEGKGPVSLVQIGAGTDDDDGTALARRQAAGESASPLQLGAGENSQSGGSEASANVHDVAWWSDDALLLSRADGAVTVGKPPGLVNMLGESAEKFGASPRVTGVVKKRAFVLDGIEEIEEEREKRDEGVQQGATTTAPAGILGRLSGWFRRTDALAPPIRTWRLTSLVERSPLEMMSVHIRHEEYGAALSLAKLYSLDTDLAYKARWERSDFGPASIGDNLGKIRDRRWVIGECLRRVPKTAEAMRALLQYGLQETGKWRYPEKGDGWEVEEEALEVPEVAEAAGAQSSGDGEAWWFRERRLQLLRSSDLLATFLVIHNNRFSADKFAAFQAGSLKDLAVQFAQACSAGPLEVLLKRHTHSLAEDWLEVLDAMPETVVPYSIRSLLPGPRPLLASTSRRPDWIESEETLAAIKSGSLPAAAAESTEELAKLSKGLVWPSGDELSEWYKARAVAIDSKSGLLEHSLYLLTLGTDLGVRGLERLSEDVQDLYEVVYSGKASEEASGAVDLSLVEWLGMDGFERYCNVMSGATKEDVVIHLEGPADRVARRWAERQEETPKSSGGPEEAGESTASPETGGDATSMSPSESFPRRWLLQQAEKGALGLVSTALPGSGVNKRLLSHEQVLETALECVYTCQATDAWDEMAALLGDLMRPKSLTPSGSPRAQGVSGKGDGVKQGPQAMIGGSPPQPAPSIAALALGPAGSKRARVAGFLQSAAERAAGQRGVAGFFSRLPKKIGPGKGEEGGMAEILANLPRTGGETAGANAPPAEFENALESFEGEEGAALEEDAGHKELGDDVAAGADVAARERLEGLEKRVLRAERHVRAGRILAKQQMARPLAFFLTCDADPSGVKQLIRRLLAWASRSNGPDAQWDALWNDLTALQSDAFTFLDTQYLLSEFVRALLRAGRLSLARGYVSGGKKRPPLLADKAETLVLGAAREYFYSAAALDSIDIRHARECLDLLPGNAAAAADRDLMEALTVHLPKLGVELLPLQYKQLKDKEEALQMALAAHDKAYLKLPDLLHVSTLLGLSTSTEQSRIKSLAADAAFASGDVRFALTVCLELVDENYHPAWALAAAMGNWAGGTSSENLGQGVGPADRKKLLGFAIANVEDGGMDELLRVWEGVDLALRCEEVLRRGIGAGLETGLQEGYLRVLLRAPGAAADVKPEDRSGMEILRKVARVSDSAGISSIAVAFARVYLPGLAKVCLFDKASRLGEVSFGELERGHSAGMLIRTALSQSGLAASDELLAQLAGIAWALGTDRASEGGAETSDAPASAHSRHQYESVALSCLLAMGPDEGASFVEKVVQHAQAFAEVERATRLAVHFYGIQALTLAADKGPREIENLLHLSTEELLAKMRKQPDRASEESAGGSDAESGLRKKGLDYGARLAALKDAKGLEGVLPGVDIDRFASGDQEHQQELVMSLVTAPGGQERRGSQPPETRTFEEQSAALRKALALAERYGVDTWRVLICHVQTLVLSSWPDTDVAYGVRESQEGLSGREVELMHALTSDVWPALGGTRHNRLALVFSLMDSIWRKLPPDAQTDFAKSWSPPGSALSFPDFFPALRCANLILMPSAPEADFKALLEPFRNGSLSGILGLVQSHVTLLNAEAMVGTVQELERAFSARSDATPGRIHLAAVRRRFADVITEADNVSKEGSVAVPGAARSGSGNGSEKEVPGIQELASAYDDSKGAIGNLGPEDLEGLFSDVLRWAYEAGGPSEPGEALRLRTRLYEDASALFKAAAFENPRANKRLEELAADFAEAGAVLKAVKEVKESGDVSDSQAAAAERSVPSWPESGTRSGAESEASPGGVRYSALKALVLVGVPYRPVKKMWTELHGQEAKGESEEGRSESEGGGSPEEAHTGGLTGQRNGGLVAVYRSALEEALSRGNGSVQAGSQDGLELVLAGLADEESSEDGGELDSVRREVWTRIKAFMDDPAVPLRRKIRTLELLNSLEDKPGQGGNPRVWKGWRLPPGSEETKQGGGVPGSNAEGPHPPRTSLLLLKTAEIVQGEWPDREVDDVSTVPACEALFRTLVADVGGSSADISTESGDVREESASGAGVFEARVGALFGLLRLWEANSAAFGSETGGGVEQGKEGGGAGTGAIQEGAETSEGSEGAKSAEEEDGKAIVQDGSSSVKTEEKGERSRDEEKPTVLESEGERDAEKKGSDLVGRAEAAAEQESEEEGTKISRFHGSAKLLLSVLLTSRTPRAALVVLDRWTGDDVISPTEALELTREAEETIGSVAAAKVALMSPLADKTERAVSLLTSWTGTKSGGERKESASYIQRESAGVGKGAKESESRGESGQVSEIEPCPHVSDFVAAARREFDKVDADLLGLVLAHELLPKIAHEGGTHLLRALCLAVTPLARDQQQLLLSNGPQSPGVNPLAAVAFSCLVAELAACQMYGFAGALVLQYLRVPPALATWDGAPEALLRYLRYLKRKLPQHVRIARGLNRALSAAEGEGLLGGAYLVGPVEEIAKRVVRLSSKALNALVQDLK</sequence>
<dbReference type="Pfam" id="PF08314">
    <property type="entry name" value="Sec39"/>
    <property type="match status" value="2"/>
</dbReference>
<name>A0A1Y1HTM7_KLENI</name>
<feature type="region of interest" description="Disordered" evidence="5">
    <location>
        <begin position="848"/>
        <end position="886"/>
    </location>
</feature>
<proteinExistence type="predicted"/>
<dbReference type="GO" id="GO:0070939">
    <property type="term" value="C:Dsl1/NZR complex"/>
    <property type="evidence" value="ECO:0000318"/>
    <property type="project" value="GO_Central"/>
</dbReference>
<feature type="region of interest" description="Disordered" evidence="5">
    <location>
        <begin position="325"/>
        <end position="351"/>
    </location>
</feature>
<evidence type="ECO:0000256" key="2">
    <source>
        <dbReference type="ARBA" id="ARBA00022448"/>
    </source>
</evidence>
<keyword evidence="4" id="KW-0653">Protein transport</keyword>
<evidence type="ECO:0000256" key="5">
    <source>
        <dbReference type="SAM" id="MobiDB-lite"/>
    </source>
</evidence>
<dbReference type="EMBL" id="DF237030">
    <property type="protein sequence ID" value="GAQ81483.1"/>
    <property type="molecule type" value="Genomic_DNA"/>
</dbReference>
<keyword evidence="8" id="KW-1185">Reference proteome</keyword>
<dbReference type="Proteomes" id="UP000054558">
    <property type="component" value="Unassembled WGS sequence"/>
</dbReference>
<feature type="compositionally biased region" description="Basic and acidic residues" evidence="5">
    <location>
        <begin position="2145"/>
        <end position="2160"/>
    </location>
</feature>
<gene>
    <name evidence="7" type="ORF">KFL_000810240</name>
</gene>
<feature type="compositionally biased region" description="Low complexity" evidence="5">
    <location>
        <begin position="2413"/>
        <end position="2428"/>
    </location>
</feature>
<reference evidence="7 8" key="1">
    <citation type="journal article" date="2014" name="Nat. Commun.">
        <title>Klebsormidium flaccidum genome reveals primary factors for plant terrestrial adaptation.</title>
        <authorList>
            <person name="Hori K."/>
            <person name="Maruyama F."/>
            <person name="Fujisawa T."/>
            <person name="Togashi T."/>
            <person name="Yamamoto N."/>
            <person name="Seo M."/>
            <person name="Sato S."/>
            <person name="Yamada T."/>
            <person name="Mori H."/>
            <person name="Tajima N."/>
            <person name="Moriyama T."/>
            <person name="Ikeuchi M."/>
            <person name="Watanabe M."/>
            <person name="Wada H."/>
            <person name="Kobayashi K."/>
            <person name="Saito M."/>
            <person name="Masuda T."/>
            <person name="Sasaki-Sekimoto Y."/>
            <person name="Mashiguchi K."/>
            <person name="Awai K."/>
            <person name="Shimojima M."/>
            <person name="Masuda S."/>
            <person name="Iwai M."/>
            <person name="Nobusawa T."/>
            <person name="Narise T."/>
            <person name="Kondo S."/>
            <person name="Saito H."/>
            <person name="Sato R."/>
            <person name="Murakawa M."/>
            <person name="Ihara Y."/>
            <person name="Oshima-Yamada Y."/>
            <person name="Ohtaka K."/>
            <person name="Satoh M."/>
            <person name="Sonobe K."/>
            <person name="Ishii M."/>
            <person name="Ohtani R."/>
            <person name="Kanamori-Sato M."/>
            <person name="Honoki R."/>
            <person name="Miyazaki D."/>
            <person name="Mochizuki H."/>
            <person name="Umetsu J."/>
            <person name="Higashi K."/>
            <person name="Shibata D."/>
            <person name="Kamiya Y."/>
            <person name="Sato N."/>
            <person name="Nakamura Y."/>
            <person name="Tabata S."/>
            <person name="Ida S."/>
            <person name="Kurokawa K."/>
            <person name="Ohta H."/>
        </authorList>
    </citation>
    <scope>NUCLEOTIDE SEQUENCE [LARGE SCALE GENOMIC DNA]</scope>
    <source>
        <strain evidence="7 8">NIES-2285</strain>
    </source>
</reference>
<evidence type="ECO:0000313" key="8">
    <source>
        <dbReference type="Proteomes" id="UP000054558"/>
    </source>
</evidence>
<feature type="region of interest" description="Disordered" evidence="5">
    <location>
        <begin position="1731"/>
        <end position="1750"/>
    </location>
</feature>
<dbReference type="PANTHER" id="PTHR15922:SF2">
    <property type="entry name" value="NBAS SUBUNIT OF NRZ TETHERING COMPLEX"/>
    <property type="match status" value="1"/>
</dbReference>
<comment type="subcellular location">
    <subcellularLocation>
        <location evidence="1">Endoplasmic reticulum</location>
    </subcellularLocation>
</comment>
<dbReference type="OrthoDB" id="19988at2759"/>
<feature type="compositionally biased region" description="Basic and acidic residues" evidence="5">
    <location>
        <begin position="2448"/>
        <end position="2478"/>
    </location>
</feature>
<feature type="region of interest" description="Disordered" evidence="5">
    <location>
        <begin position="2084"/>
        <end position="2116"/>
    </location>
</feature>
<protein>
    <recommendedName>
        <fullName evidence="6">Sec39 domain-containing protein</fullName>
    </recommendedName>
</protein>
<evidence type="ECO:0000259" key="6">
    <source>
        <dbReference type="Pfam" id="PF08314"/>
    </source>
</evidence>
<feature type="region of interest" description="Disordered" evidence="5">
    <location>
        <begin position="2145"/>
        <end position="2178"/>
    </location>
</feature>
<keyword evidence="3" id="KW-0256">Endoplasmic reticulum</keyword>
<feature type="compositionally biased region" description="Polar residues" evidence="5">
    <location>
        <begin position="868"/>
        <end position="885"/>
    </location>
</feature>
<feature type="compositionally biased region" description="Basic and acidic residues" evidence="5">
    <location>
        <begin position="1661"/>
        <end position="1670"/>
    </location>
</feature>
<dbReference type="GO" id="GO:0006890">
    <property type="term" value="P:retrograde vesicle-mediated transport, Golgi to endoplasmic reticulum"/>
    <property type="evidence" value="ECO:0000318"/>
    <property type="project" value="GO_Central"/>
</dbReference>
<accession>A0A1Y1HTM7</accession>
<feature type="region of interest" description="Disordered" evidence="5">
    <location>
        <begin position="2580"/>
        <end position="2621"/>
    </location>
</feature>
<dbReference type="OMA" id="WGKLISF"/>
<dbReference type="PANTHER" id="PTHR15922">
    <property type="entry name" value="NEUROBLASTOMA-AMPLIFIED SEQUENCE"/>
    <property type="match status" value="1"/>
</dbReference>
<dbReference type="GO" id="GO:0015031">
    <property type="term" value="P:protein transport"/>
    <property type="evidence" value="ECO:0007669"/>
    <property type="project" value="UniProtKB-KW"/>
</dbReference>
<feature type="compositionally biased region" description="Gly residues" evidence="5">
    <location>
        <begin position="2396"/>
        <end position="2412"/>
    </location>
</feature>
<feature type="region of interest" description="Disordered" evidence="5">
    <location>
        <begin position="1661"/>
        <end position="1681"/>
    </location>
</feature>
<feature type="region of interest" description="Disordered" evidence="5">
    <location>
        <begin position="2265"/>
        <end position="2306"/>
    </location>
</feature>
<dbReference type="GO" id="GO:0000149">
    <property type="term" value="F:SNARE binding"/>
    <property type="evidence" value="ECO:0000318"/>
    <property type="project" value="GO_Central"/>
</dbReference>
<feature type="region of interest" description="Disordered" evidence="5">
    <location>
        <begin position="954"/>
        <end position="994"/>
    </location>
</feature>
<feature type="domain" description="Sec39" evidence="6">
    <location>
        <begin position="1146"/>
        <end position="1366"/>
    </location>
</feature>
<organism evidence="7 8">
    <name type="scientific">Klebsormidium nitens</name>
    <name type="common">Green alga</name>
    <name type="synonym">Ulothrix nitens</name>
    <dbReference type="NCBI Taxonomy" id="105231"/>
    <lineage>
        <taxon>Eukaryota</taxon>
        <taxon>Viridiplantae</taxon>
        <taxon>Streptophyta</taxon>
        <taxon>Klebsormidiophyceae</taxon>
        <taxon>Klebsormidiales</taxon>
        <taxon>Klebsormidiaceae</taxon>
        <taxon>Klebsormidium</taxon>
    </lineage>
</organism>
<dbReference type="InterPro" id="IPR013244">
    <property type="entry name" value="Sec39_domain"/>
</dbReference>
<dbReference type="STRING" id="105231.A0A1Y1HTM7"/>